<dbReference type="Gene3D" id="3.40.50.720">
    <property type="entry name" value="NAD(P)-binding Rossmann-like Domain"/>
    <property type="match status" value="1"/>
</dbReference>
<dbReference type="Proteomes" id="UP000494201">
    <property type="component" value="Unassembled WGS sequence"/>
</dbReference>
<keyword evidence="7" id="KW-1185">Reference proteome</keyword>
<dbReference type="RefSeq" id="WP_174926311.1">
    <property type="nucleotide sequence ID" value="NZ_CABVLY010000008.1"/>
</dbReference>
<organism evidence="5 6">
    <name type="scientific">Burkholderia anthina</name>
    <dbReference type="NCBI Taxonomy" id="179879"/>
    <lineage>
        <taxon>Bacteria</taxon>
        <taxon>Pseudomonadati</taxon>
        <taxon>Pseudomonadota</taxon>
        <taxon>Betaproteobacteria</taxon>
        <taxon>Burkholderiales</taxon>
        <taxon>Burkholderiaceae</taxon>
        <taxon>Burkholderia</taxon>
        <taxon>Burkholderia cepacia complex</taxon>
    </lineage>
</organism>
<dbReference type="AlphaFoldDB" id="A0A6P2G9B1"/>
<reference evidence="4 7" key="2">
    <citation type="submission" date="2021-02" db="EMBL/GenBank/DDBJ databases">
        <title>Draft genome of the type strains Burkholderia anthina DSM16086.</title>
        <authorList>
            <person name="Hertel R."/>
            <person name="Meissner J."/>
            <person name="Poehlein A."/>
            <person name="Daniel R."/>
            <person name="Commichau F.M."/>
        </authorList>
    </citation>
    <scope>NUCLEOTIDE SEQUENCE [LARGE SCALE GENOMIC DNA]</scope>
    <source>
        <strain evidence="4 7">DSM 16086</strain>
    </source>
</reference>
<accession>A0A6P2G9B1</accession>
<evidence type="ECO:0000256" key="1">
    <source>
        <dbReference type="ARBA" id="ARBA00006484"/>
    </source>
</evidence>
<evidence type="ECO:0000313" key="4">
    <source>
        <dbReference type="EMBL" id="MBM2771087.1"/>
    </source>
</evidence>
<keyword evidence="2" id="KW-0560">Oxidoreductase</keyword>
<proteinExistence type="inferred from homology"/>
<dbReference type="GO" id="GO:0016491">
    <property type="term" value="F:oxidoreductase activity"/>
    <property type="evidence" value="ECO:0007669"/>
    <property type="project" value="UniProtKB-KW"/>
</dbReference>
<dbReference type="CDD" id="cd05374">
    <property type="entry name" value="17beta-HSD-like_SDR_c"/>
    <property type="match status" value="1"/>
</dbReference>
<dbReference type="GeneID" id="56500628"/>
<reference evidence="5 6" key="1">
    <citation type="submission" date="2019-09" db="EMBL/GenBank/DDBJ databases">
        <authorList>
            <person name="Depoorter E."/>
        </authorList>
    </citation>
    <scope>NUCLEOTIDE SEQUENCE [LARGE SCALE GENOMIC DNA]</scope>
    <source>
        <strain evidence="5">LMG 20980</strain>
    </source>
</reference>
<dbReference type="Proteomes" id="UP000755577">
    <property type="component" value="Unassembled WGS sequence"/>
</dbReference>
<dbReference type="SUPFAM" id="SSF51735">
    <property type="entry name" value="NAD(P)-binding Rossmann-fold domains"/>
    <property type="match status" value="1"/>
</dbReference>
<dbReference type="InterPro" id="IPR020904">
    <property type="entry name" value="Sc_DH/Rdtase_CS"/>
</dbReference>
<name>A0A6P2G9B1_9BURK</name>
<comment type="similarity">
    <text evidence="1 3">Belongs to the short-chain dehydrogenases/reductases (SDR) family.</text>
</comment>
<evidence type="ECO:0000313" key="7">
    <source>
        <dbReference type="Proteomes" id="UP000755577"/>
    </source>
</evidence>
<dbReference type="PRINTS" id="PR00080">
    <property type="entry name" value="SDRFAMILY"/>
</dbReference>
<sequence length="284" mass="30404">MTTTTHDKPVWFITGCSTGFGREIARKTLGLGYPTIVTARNPDSLAGLAPEFGELALVLPLDVTQPAQIDAATRAALARFGRVDVLVNNAGIGYFGSFEESERDEVRKMFDINVWGLADMTRALLPTLRKQRAGTIVNISSVGGIVASPGVGFYNATKFAVEALSESLAQELAPLGVKVLIVEPGPFRTDWAGRSANQAPQTLDDYAATAKLRTDTIRGYSGKQPGDPARAADAIVKMVESDDAPLRLLLGKVALTNANRKLDALRHDFDGWADVSRGADYPDA</sequence>
<dbReference type="PANTHER" id="PTHR43976">
    <property type="entry name" value="SHORT CHAIN DEHYDROGENASE"/>
    <property type="match status" value="1"/>
</dbReference>
<dbReference type="InterPro" id="IPR036291">
    <property type="entry name" value="NAD(P)-bd_dom_sf"/>
</dbReference>
<evidence type="ECO:0000256" key="2">
    <source>
        <dbReference type="ARBA" id="ARBA00023002"/>
    </source>
</evidence>
<dbReference type="EMBL" id="CABVLY010000008">
    <property type="protein sequence ID" value="VVU49879.1"/>
    <property type="molecule type" value="Genomic_DNA"/>
</dbReference>
<protein>
    <submittedName>
        <fullName evidence="4 5">Oxidoreductase</fullName>
    </submittedName>
</protein>
<dbReference type="InterPro" id="IPR002347">
    <property type="entry name" value="SDR_fam"/>
</dbReference>
<dbReference type="PANTHER" id="PTHR43976:SF16">
    <property type="entry name" value="SHORT-CHAIN DEHYDROGENASE_REDUCTASE FAMILY PROTEIN"/>
    <property type="match status" value="1"/>
</dbReference>
<dbReference type="InterPro" id="IPR051911">
    <property type="entry name" value="SDR_oxidoreductase"/>
</dbReference>
<gene>
    <name evidence="5" type="ORF">BAN20980_02586</name>
    <name evidence="4" type="ORF">JQK92_32290</name>
</gene>
<evidence type="ECO:0000313" key="5">
    <source>
        <dbReference type="EMBL" id="VVU49879.1"/>
    </source>
</evidence>
<dbReference type="EMBL" id="JAFCIQ010000036">
    <property type="protein sequence ID" value="MBM2771087.1"/>
    <property type="molecule type" value="Genomic_DNA"/>
</dbReference>
<dbReference type="NCBIfam" id="NF004824">
    <property type="entry name" value="PRK06180.1"/>
    <property type="match status" value="1"/>
</dbReference>
<dbReference type="Pfam" id="PF00106">
    <property type="entry name" value="adh_short"/>
    <property type="match status" value="1"/>
</dbReference>
<dbReference type="PROSITE" id="PS00061">
    <property type="entry name" value="ADH_SHORT"/>
    <property type="match status" value="1"/>
</dbReference>
<evidence type="ECO:0000256" key="3">
    <source>
        <dbReference type="RuleBase" id="RU000363"/>
    </source>
</evidence>
<dbReference type="PRINTS" id="PR00081">
    <property type="entry name" value="GDHRDH"/>
</dbReference>
<evidence type="ECO:0000313" key="6">
    <source>
        <dbReference type="Proteomes" id="UP000494201"/>
    </source>
</evidence>